<organism evidence="1 2">
    <name type="scientific">Kibdelosporangium lantanae</name>
    <dbReference type="NCBI Taxonomy" id="1497396"/>
    <lineage>
        <taxon>Bacteria</taxon>
        <taxon>Bacillati</taxon>
        <taxon>Actinomycetota</taxon>
        <taxon>Actinomycetes</taxon>
        <taxon>Pseudonocardiales</taxon>
        <taxon>Pseudonocardiaceae</taxon>
        <taxon>Kibdelosporangium</taxon>
    </lineage>
</organism>
<reference evidence="2" key="1">
    <citation type="journal article" date="2019" name="Int. J. Syst. Evol. Microbiol.">
        <title>The Global Catalogue of Microorganisms (GCM) 10K type strain sequencing project: providing services to taxonomists for standard genome sequencing and annotation.</title>
        <authorList>
            <consortium name="The Broad Institute Genomics Platform"/>
            <consortium name="The Broad Institute Genome Sequencing Center for Infectious Disease"/>
            <person name="Wu L."/>
            <person name="Ma J."/>
        </authorList>
    </citation>
    <scope>NUCLEOTIDE SEQUENCE [LARGE SCALE GENOMIC DNA]</scope>
    <source>
        <strain evidence="2">JCM 31486</strain>
    </source>
</reference>
<protein>
    <submittedName>
        <fullName evidence="1">Uncharacterized protein</fullName>
    </submittedName>
</protein>
<dbReference type="Proteomes" id="UP001597045">
    <property type="component" value="Unassembled WGS sequence"/>
</dbReference>
<sequence>MRPTPNPKTRPKVEILTFALVNDADLIGGLLNPSPQVKRLLDMADELSVTSRDKSSRQQ</sequence>
<evidence type="ECO:0000313" key="1">
    <source>
        <dbReference type="EMBL" id="MFD1044197.1"/>
    </source>
</evidence>
<accession>A0ABW3M2T8</accession>
<dbReference type="EMBL" id="JBHTIS010000012">
    <property type="protein sequence ID" value="MFD1044197.1"/>
    <property type="molecule type" value="Genomic_DNA"/>
</dbReference>
<gene>
    <name evidence="1" type="ORF">ACFQ1S_00595</name>
</gene>
<proteinExistence type="predicted"/>
<comment type="caution">
    <text evidence="1">The sequence shown here is derived from an EMBL/GenBank/DDBJ whole genome shotgun (WGS) entry which is preliminary data.</text>
</comment>
<evidence type="ECO:0000313" key="2">
    <source>
        <dbReference type="Proteomes" id="UP001597045"/>
    </source>
</evidence>
<keyword evidence="2" id="KW-1185">Reference proteome</keyword>
<name>A0ABW3M2T8_9PSEU</name>